<sequence length="302" mass="34714">FSAYRYIALQNRMGHKGEKGPLASYLNRKDENISIFSANRYLAEDRILCSALVTKSEHSWLLRYIKSSQAETDVPEDAIGLIRQRRRWINGSFFSGFNGVMHFYFISRSDHSIGNFYLAFHKLSQNLIIHLVPWSPDVKNGIFIALQYIYLSLIILQFILALGHMPQGPEALPKMLKEHAISVESSTRIPTVEISIPQDINDIYQQAVQEIRRKPSKDIIIDMPEQNRQNSNKLFRTKVLYLWVLNVFNTIKCHKNIDHKKEIERKIGVKVAVGQEFGGGPTAALYLRQPSSTYTFVSLFPI</sequence>
<comment type="caution">
    <text evidence="1">The sequence shown here is derived from an EMBL/GenBank/DDBJ whole genome shotgun (WGS) entry which is preliminary data.</text>
</comment>
<proteinExistence type="predicted"/>
<protein>
    <submittedName>
        <fullName evidence="1">32777_t:CDS:1</fullName>
    </submittedName>
</protein>
<evidence type="ECO:0000313" key="1">
    <source>
        <dbReference type="EMBL" id="CAG8669193.1"/>
    </source>
</evidence>
<keyword evidence="2" id="KW-1185">Reference proteome</keyword>
<reference evidence="1" key="1">
    <citation type="submission" date="2021-06" db="EMBL/GenBank/DDBJ databases">
        <authorList>
            <person name="Kallberg Y."/>
            <person name="Tangrot J."/>
            <person name="Rosling A."/>
        </authorList>
    </citation>
    <scope>NUCLEOTIDE SEQUENCE</scope>
    <source>
        <strain evidence="1">MA461A</strain>
    </source>
</reference>
<evidence type="ECO:0000313" key="2">
    <source>
        <dbReference type="Proteomes" id="UP000789920"/>
    </source>
</evidence>
<feature type="non-terminal residue" evidence="1">
    <location>
        <position position="302"/>
    </location>
</feature>
<dbReference type="Proteomes" id="UP000789920">
    <property type="component" value="Unassembled WGS sequence"/>
</dbReference>
<feature type="non-terminal residue" evidence="1">
    <location>
        <position position="1"/>
    </location>
</feature>
<name>A0ACA9NPB5_9GLOM</name>
<dbReference type="EMBL" id="CAJVQC010015654">
    <property type="protein sequence ID" value="CAG8669193.1"/>
    <property type="molecule type" value="Genomic_DNA"/>
</dbReference>
<gene>
    <name evidence="1" type="ORF">RPERSI_LOCUS8599</name>
</gene>
<accession>A0ACA9NPB5</accession>
<organism evidence="1 2">
    <name type="scientific">Racocetra persica</name>
    <dbReference type="NCBI Taxonomy" id="160502"/>
    <lineage>
        <taxon>Eukaryota</taxon>
        <taxon>Fungi</taxon>
        <taxon>Fungi incertae sedis</taxon>
        <taxon>Mucoromycota</taxon>
        <taxon>Glomeromycotina</taxon>
        <taxon>Glomeromycetes</taxon>
        <taxon>Diversisporales</taxon>
        <taxon>Gigasporaceae</taxon>
        <taxon>Racocetra</taxon>
    </lineage>
</organism>